<evidence type="ECO:0000313" key="1">
    <source>
        <dbReference type="EMBL" id="KAI1618494.1"/>
    </source>
</evidence>
<sequence length="243" mass="27013">MVLFNILRWCEVDMVIFPAVPEMAQRYGLNASFHGRSTAGERDAQVLTQKSGLDAHGDLAEILAAQFAGRWVAPKGSLAEVSIDQASACFVWDGPISIPSARRQQTKVLGRELKLRPPVSVDLRARLPTVEGKAGSSLGTGVQCFKSESWPRCQSQQSVAQCDLFTFHEQNLNLRIRNHRFVARRAYGRVCEKVPGIHPRNHFCSQCLFLVWPTSGNFTAFSTLIVFNQSVGLDFVLNLAKPR</sequence>
<organism evidence="1 2">
    <name type="scientific">Exophiala viscosa</name>
    <dbReference type="NCBI Taxonomy" id="2486360"/>
    <lineage>
        <taxon>Eukaryota</taxon>
        <taxon>Fungi</taxon>
        <taxon>Dikarya</taxon>
        <taxon>Ascomycota</taxon>
        <taxon>Pezizomycotina</taxon>
        <taxon>Eurotiomycetes</taxon>
        <taxon>Chaetothyriomycetidae</taxon>
        <taxon>Chaetothyriales</taxon>
        <taxon>Herpotrichiellaceae</taxon>
        <taxon>Exophiala</taxon>
    </lineage>
</organism>
<dbReference type="Proteomes" id="UP001203852">
    <property type="component" value="Unassembled WGS sequence"/>
</dbReference>
<name>A0AAN6E5L6_9EURO</name>
<gene>
    <name evidence="1" type="ORF">EDD36DRAFT_33078</name>
</gene>
<reference evidence="1" key="1">
    <citation type="journal article" date="2022" name="bioRxiv">
        <title>Deciphering the potential niche of two novel black yeast fungi from a biological soil crust based on their genomes, phenotypes, and melanin regulation.</title>
        <authorList>
            <consortium name="DOE Joint Genome Institute"/>
            <person name="Carr E.C."/>
            <person name="Barton Q."/>
            <person name="Grambo S."/>
            <person name="Sullivan M."/>
            <person name="Renfro C.M."/>
            <person name="Kuo A."/>
            <person name="Pangilinan J."/>
            <person name="Lipzen A."/>
            <person name="Keymanesh K."/>
            <person name="Savage E."/>
            <person name="Barry K."/>
            <person name="Grigoriev I.V."/>
            <person name="Riekhof W.R."/>
            <person name="Harris S.S."/>
        </authorList>
    </citation>
    <scope>NUCLEOTIDE SEQUENCE</scope>
    <source>
        <strain evidence="1">JF 03-4F</strain>
    </source>
</reference>
<dbReference type="EMBL" id="MU404350">
    <property type="protein sequence ID" value="KAI1618494.1"/>
    <property type="molecule type" value="Genomic_DNA"/>
</dbReference>
<comment type="caution">
    <text evidence="1">The sequence shown here is derived from an EMBL/GenBank/DDBJ whole genome shotgun (WGS) entry which is preliminary data.</text>
</comment>
<protein>
    <submittedName>
        <fullName evidence="1">Uncharacterized protein</fullName>
    </submittedName>
</protein>
<proteinExistence type="predicted"/>
<evidence type="ECO:0000313" key="2">
    <source>
        <dbReference type="Proteomes" id="UP001203852"/>
    </source>
</evidence>
<accession>A0AAN6E5L6</accession>
<dbReference type="AlphaFoldDB" id="A0AAN6E5L6"/>
<keyword evidence="2" id="KW-1185">Reference proteome</keyword>